<dbReference type="GO" id="GO:0046872">
    <property type="term" value="F:metal ion binding"/>
    <property type="evidence" value="ECO:0007669"/>
    <property type="project" value="UniProtKB-KW"/>
</dbReference>
<evidence type="ECO:0000259" key="6">
    <source>
        <dbReference type="PROSITE" id="PS51332"/>
    </source>
</evidence>
<dbReference type="PROSITE" id="PS51918">
    <property type="entry name" value="RADICAL_SAM"/>
    <property type="match status" value="1"/>
</dbReference>
<dbReference type="RefSeq" id="WP_094378049.1">
    <property type="nucleotide sequence ID" value="NZ_NOKA02000028.1"/>
</dbReference>
<proteinExistence type="predicted"/>
<dbReference type="Proteomes" id="UP000216411">
    <property type="component" value="Unassembled WGS sequence"/>
</dbReference>
<dbReference type="InterPro" id="IPR058240">
    <property type="entry name" value="rSAM_sf"/>
</dbReference>
<dbReference type="GO" id="GO:0003824">
    <property type="term" value="F:catalytic activity"/>
    <property type="evidence" value="ECO:0007669"/>
    <property type="project" value="InterPro"/>
</dbReference>
<evidence type="ECO:0000256" key="2">
    <source>
        <dbReference type="ARBA" id="ARBA00022691"/>
    </source>
</evidence>
<dbReference type="OrthoDB" id="9801659at2"/>
<protein>
    <submittedName>
        <fullName evidence="9">Radical SAM protein</fullName>
    </submittedName>
    <submittedName>
        <fullName evidence="8">Radical SAM superfamily enzyme YgiQ (UPF0313 family)</fullName>
    </submittedName>
</protein>
<evidence type="ECO:0000256" key="5">
    <source>
        <dbReference type="ARBA" id="ARBA00023014"/>
    </source>
</evidence>
<dbReference type="AlphaFoldDB" id="A0A255IBL9"/>
<dbReference type="CDD" id="cd01335">
    <property type="entry name" value="Radical_SAM"/>
    <property type="match status" value="1"/>
</dbReference>
<dbReference type="InterPro" id="IPR006638">
    <property type="entry name" value="Elp3/MiaA/NifB-like_rSAM"/>
</dbReference>
<dbReference type="PANTHER" id="PTHR43409:SF16">
    <property type="entry name" value="SLR0320 PROTEIN"/>
    <property type="match status" value="1"/>
</dbReference>
<dbReference type="SUPFAM" id="SSF102114">
    <property type="entry name" value="Radical SAM enzymes"/>
    <property type="match status" value="1"/>
</dbReference>
<reference evidence="9" key="3">
    <citation type="submission" date="2018-07" db="EMBL/GenBank/DDBJ databases">
        <authorList>
            <person name="Quirk P.G."/>
            <person name="Krulwich T.A."/>
        </authorList>
    </citation>
    <scope>NUCLEOTIDE SEQUENCE</scope>
    <source>
        <strain evidence="9">CCRI-19302</strain>
    </source>
</reference>
<evidence type="ECO:0000313" key="9">
    <source>
        <dbReference type="EMBL" id="RDY30798.1"/>
    </source>
</evidence>
<dbReference type="GO" id="GO:0051539">
    <property type="term" value="F:4 iron, 4 sulfur cluster binding"/>
    <property type="evidence" value="ECO:0007669"/>
    <property type="project" value="UniProtKB-KW"/>
</dbReference>
<evidence type="ECO:0000313" key="10">
    <source>
        <dbReference type="Proteomes" id="UP000216411"/>
    </source>
</evidence>
<comment type="caution">
    <text evidence="9">The sequence shown here is derived from an EMBL/GenBank/DDBJ whole genome shotgun (WGS) entry which is preliminary data.</text>
</comment>
<dbReference type="InterPro" id="IPR007197">
    <property type="entry name" value="rSAM"/>
</dbReference>
<dbReference type="SFLD" id="SFLDG01123">
    <property type="entry name" value="methyltransferase_(Class_B)"/>
    <property type="match status" value="1"/>
</dbReference>
<dbReference type="PANTHER" id="PTHR43409">
    <property type="entry name" value="ANAEROBIC MAGNESIUM-PROTOPORPHYRIN IX MONOMETHYL ESTER CYCLASE-RELATED"/>
    <property type="match status" value="1"/>
</dbReference>
<evidence type="ECO:0000313" key="8">
    <source>
        <dbReference type="EMBL" id="PXV91648.1"/>
    </source>
</evidence>
<evidence type="ECO:0000256" key="1">
    <source>
        <dbReference type="ARBA" id="ARBA00001966"/>
    </source>
</evidence>
<reference evidence="8 11" key="2">
    <citation type="submission" date="2018-05" db="EMBL/GenBank/DDBJ databases">
        <title>Genomic Encyclopedia of Type Strains, Phase IV (KMG-IV): sequencing the most valuable type-strain genomes for metagenomic binning, comparative biology and taxonomic classification.</title>
        <authorList>
            <person name="Goeker M."/>
        </authorList>
    </citation>
    <scope>NUCLEOTIDE SEQUENCE [LARGE SCALE GENOMIC DNA]</scope>
    <source>
        <strain evidence="8 11">DSM 28816</strain>
    </source>
</reference>
<feature type="domain" description="B12-binding" evidence="6">
    <location>
        <begin position="1"/>
        <end position="80"/>
    </location>
</feature>
<evidence type="ECO:0000259" key="7">
    <source>
        <dbReference type="PROSITE" id="PS51918"/>
    </source>
</evidence>
<evidence type="ECO:0000256" key="4">
    <source>
        <dbReference type="ARBA" id="ARBA00023004"/>
    </source>
</evidence>
<feature type="domain" description="Radical SAM core" evidence="7">
    <location>
        <begin position="119"/>
        <end position="352"/>
    </location>
</feature>
<dbReference type="SMART" id="SM00729">
    <property type="entry name" value="Elp3"/>
    <property type="match status" value="1"/>
</dbReference>
<sequence>MKPKIIGITTYVESWHVQLALAKKLKQLLPSAMIVAGGHCATFCYRDMLRGGVFDCAIAGEGEEAFVQLCDYYIKGQGELKQVNNLIYRENDDIIVNERKRIVDIEALPFPDRNVLELDKYSYAFTLSTSRGCPGRCIFCSSHAFWGNKVIIRSPKNIIDEIDAVYQQFKLTDFFVIDDTFTLIPKRTIEFCDLLNELGEKYNVSFKWGCESRADVVTEEVLAKMKQAGCVMVQFGMESGNDEILKSIKKNITYSQLYTAVTLAHKVGLKMNVSIILGHHLDTKETIEETISKGKDMKEKFGANVLFSINTPYPGTELRESIDKFDLELLFTEVSKLRINIPSFRSKLISEREVNQYFVEAQYISSYLIPN</sequence>
<dbReference type="GO" id="GO:0031419">
    <property type="term" value="F:cobalamin binding"/>
    <property type="evidence" value="ECO:0007669"/>
    <property type="project" value="InterPro"/>
</dbReference>
<dbReference type="Pfam" id="PF04055">
    <property type="entry name" value="Radical_SAM"/>
    <property type="match status" value="1"/>
</dbReference>
<dbReference type="InterPro" id="IPR034466">
    <property type="entry name" value="Methyltransferase_Class_B"/>
</dbReference>
<keyword evidence="10" id="KW-1185">Reference proteome</keyword>
<reference evidence="9 10" key="1">
    <citation type="journal article" date="2017" name="Genome Announc.">
        <title>Draft Genome Sequence of a Sporulating and Motile Strain of Lachnotalea glycerini Isolated from Water in Quebec City, Canada.</title>
        <authorList>
            <person name="Maheux A.F."/>
            <person name="Boudreau D.K."/>
            <person name="Berube E."/>
            <person name="Boissinot M."/>
            <person name="Raymond F."/>
            <person name="Brodeur S."/>
            <person name="Corbeil J."/>
            <person name="Isabel S."/>
            <person name="Omar R.F."/>
            <person name="Bergeron M.G."/>
        </authorList>
    </citation>
    <scope>NUCLEOTIDE SEQUENCE [LARGE SCALE GENOMIC DNA]</scope>
    <source>
        <strain evidence="9 10">CCRI-19302</strain>
    </source>
</reference>
<gene>
    <name evidence="8" type="ORF">C8E03_103206</name>
    <name evidence="9" type="ORF">CG710_012925</name>
</gene>
<dbReference type="EMBL" id="NOKA02000028">
    <property type="protein sequence ID" value="RDY30798.1"/>
    <property type="molecule type" value="Genomic_DNA"/>
</dbReference>
<name>A0A255IBL9_9FIRM</name>
<keyword evidence="4" id="KW-0408">Iron</keyword>
<dbReference type="Proteomes" id="UP000247523">
    <property type="component" value="Unassembled WGS sequence"/>
</dbReference>
<dbReference type="GO" id="GO:0005829">
    <property type="term" value="C:cytosol"/>
    <property type="evidence" value="ECO:0007669"/>
    <property type="project" value="TreeGrafter"/>
</dbReference>
<evidence type="ECO:0000313" key="11">
    <source>
        <dbReference type="Proteomes" id="UP000247523"/>
    </source>
</evidence>
<dbReference type="Gene3D" id="3.80.30.20">
    <property type="entry name" value="tm_1862 like domain"/>
    <property type="match status" value="1"/>
</dbReference>
<keyword evidence="2" id="KW-0949">S-adenosyl-L-methionine</keyword>
<organism evidence="9 10">
    <name type="scientific">Lachnotalea glycerini</name>
    <dbReference type="NCBI Taxonomy" id="1763509"/>
    <lineage>
        <taxon>Bacteria</taxon>
        <taxon>Bacillati</taxon>
        <taxon>Bacillota</taxon>
        <taxon>Clostridia</taxon>
        <taxon>Lachnospirales</taxon>
        <taxon>Lachnospiraceae</taxon>
        <taxon>Lachnotalea</taxon>
    </lineage>
</organism>
<dbReference type="SFLD" id="SFLDS00029">
    <property type="entry name" value="Radical_SAM"/>
    <property type="match status" value="1"/>
</dbReference>
<dbReference type="Gene3D" id="3.40.50.280">
    <property type="entry name" value="Cobalamin-binding domain"/>
    <property type="match status" value="1"/>
</dbReference>
<dbReference type="InterPro" id="IPR023404">
    <property type="entry name" value="rSAM_horseshoe"/>
</dbReference>
<dbReference type="PROSITE" id="PS51332">
    <property type="entry name" value="B12_BINDING"/>
    <property type="match status" value="1"/>
</dbReference>
<dbReference type="InterPro" id="IPR006158">
    <property type="entry name" value="Cobalamin-bd"/>
</dbReference>
<dbReference type="Pfam" id="PF02310">
    <property type="entry name" value="B12-binding"/>
    <property type="match status" value="1"/>
</dbReference>
<keyword evidence="5" id="KW-0411">Iron-sulfur</keyword>
<dbReference type="EMBL" id="QICS01000003">
    <property type="protein sequence ID" value="PXV91648.1"/>
    <property type="molecule type" value="Genomic_DNA"/>
</dbReference>
<keyword evidence="3" id="KW-0479">Metal-binding</keyword>
<evidence type="ECO:0000256" key="3">
    <source>
        <dbReference type="ARBA" id="ARBA00022723"/>
    </source>
</evidence>
<dbReference type="InterPro" id="IPR051198">
    <property type="entry name" value="BchE-like"/>
</dbReference>
<dbReference type="SFLD" id="SFLDG01082">
    <property type="entry name" value="B12-binding_domain_containing"/>
    <property type="match status" value="1"/>
</dbReference>
<comment type="cofactor">
    <cofactor evidence="1">
        <name>[4Fe-4S] cluster</name>
        <dbReference type="ChEBI" id="CHEBI:49883"/>
    </cofactor>
</comment>
<accession>A0A255IBL9</accession>